<comment type="function">
    <text evidence="1 11">Catalyzes the reversible adenylation of nicotinate mononucleotide (NaMN) to nicotinic acid adenine dinucleotide (NaAD).</text>
</comment>
<dbReference type="Proteomes" id="UP000095237">
    <property type="component" value="Unassembled WGS sequence"/>
</dbReference>
<dbReference type="InterPro" id="IPR004821">
    <property type="entry name" value="Cyt_trans-like"/>
</dbReference>
<dbReference type="PANTHER" id="PTHR39321">
    <property type="entry name" value="NICOTINATE-NUCLEOTIDE ADENYLYLTRANSFERASE-RELATED"/>
    <property type="match status" value="1"/>
</dbReference>
<keyword evidence="8 11" id="KW-0067">ATP-binding</keyword>
<dbReference type="NCBIfam" id="TIGR00125">
    <property type="entry name" value="cyt_tran_rel"/>
    <property type="match status" value="1"/>
</dbReference>
<keyword evidence="6 11" id="KW-0548">Nucleotidyltransferase</keyword>
<dbReference type="EMBL" id="LNVX01000769">
    <property type="protein sequence ID" value="OEG69305.1"/>
    <property type="molecule type" value="Genomic_DNA"/>
</dbReference>
<keyword evidence="5 11" id="KW-0808">Transferase</keyword>
<evidence type="ECO:0000256" key="3">
    <source>
        <dbReference type="ARBA" id="ARBA00009014"/>
    </source>
</evidence>
<dbReference type="HAMAP" id="MF_00244">
    <property type="entry name" value="NaMN_adenylyltr"/>
    <property type="match status" value="1"/>
</dbReference>
<dbReference type="AlphaFoldDB" id="A0A1E5IFZ6"/>
<dbReference type="CDD" id="cd02165">
    <property type="entry name" value="NMNAT"/>
    <property type="match status" value="1"/>
</dbReference>
<dbReference type="InterPro" id="IPR005248">
    <property type="entry name" value="NadD/NMNAT"/>
</dbReference>
<evidence type="ECO:0000256" key="7">
    <source>
        <dbReference type="ARBA" id="ARBA00022741"/>
    </source>
</evidence>
<comment type="catalytic activity">
    <reaction evidence="10 11">
        <text>nicotinate beta-D-ribonucleotide + ATP + H(+) = deamido-NAD(+) + diphosphate</text>
        <dbReference type="Rhea" id="RHEA:22860"/>
        <dbReference type="ChEBI" id="CHEBI:15378"/>
        <dbReference type="ChEBI" id="CHEBI:30616"/>
        <dbReference type="ChEBI" id="CHEBI:33019"/>
        <dbReference type="ChEBI" id="CHEBI:57502"/>
        <dbReference type="ChEBI" id="CHEBI:58437"/>
        <dbReference type="EC" id="2.7.7.18"/>
    </reaction>
</comment>
<name>A0A1E5IFZ6_ENDTX</name>
<comment type="pathway">
    <text evidence="2 11">Cofactor biosynthesis; NAD(+) biosynthesis; deamido-NAD(+) from nicotinate D-ribonucleotide: step 1/1.</text>
</comment>
<accession>A0A1E5IFZ6</accession>
<dbReference type="GO" id="GO:0004515">
    <property type="term" value="F:nicotinate-nucleotide adenylyltransferase activity"/>
    <property type="evidence" value="ECO:0007669"/>
    <property type="project" value="UniProtKB-UniRule"/>
</dbReference>
<dbReference type="InterPro" id="IPR014729">
    <property type="entry name" value="Rossmann-like_a/b/a_fold"/>
</dbReference>
<dbReference type="Gene3D" id="3.40.50.620">
    <property type="entry name" value="HUPs"/>
    <property type="match status" value="1"/>
</dbReference>
<evidence type="ECO:0000256" key="10">
    <source>
        <dbReference type="ARBA" id="ARBA00048721"/>
    </source>
</evidence>
<evidence type="ECO:0000256" key="8">
    <source>
        <dbReference type="ARBA" id="ARBA00022840"/>
    </source>
</evidence>
<evidence type="ECO:0000256" key="6">
    <source>
        <dbReference type="ARBA" id="ARBA00022695"/>
    </source>
</evidence>
<dbReference type="EC" id="2.7.7.18" evidence="11"/>
<sequence>MHKIAIFGGSFDPVHKSHIQTAELAFKSFNLKKMIFVIAYTPPHKTKQYAYIEDRVSMLKLAAGNMQKTEISLHEAQKLETVYSYQTLDYFNSLYTEDEIYMVIGSDSLLDLPTWKNIDYMAGRYKFIVAKRPGFEVNKNVKYLDRCVFIDKETEDISSTEIRRLVKEDYKKAALLLDKKVYNYIIQNGLYK</sequence>
<evidence type="ECO:0000256" key="11">
    <source>
        <dbReference type="HAMAP-Rule" id="MF_00244"/>
    </source>
</evidence>
<evidence type="ECO:0000256" key="9">
    <source>
        <dbReference type="ARBA" id="ARBA00023027"/>
    </source>
</evidence>
<dbReference type="Pfam" id="PF01467">
    <property type="entry name" value="CTP_transf_like"/>
    <property type="match status" value="1"/>
</dbReference>
<protein>
    <recommendedName>
        <fullName evidence="11">Probable nicotinate-nucleotide adenylyltransferase</fullName>
        <ecNumber evidence="11">2.7.7.18</ecNumber>
    </recommendedName>
    <alternativeName>
        <fullName evidence="11">Deamido-NAD(+) diphosphorylase</fullName>
    </alternativeName>
    <alternativeName>
        <fullName evidence="11">Deamido-NAD(+) pyrophosphorylase</fullName>
    </alternativeName>
    <alternativeName>
        <fullName evidence="11">Nicotinate mononucleotide adenylyltransferase</fullName>
        <shortName evidence="11">NaMN adenylyltransferase</shortName>
    </alternativeName>
</protein>
<organism evidence="13 15">
    <name type="scientific">Endomicrobium trichonymphae</name>
    <dbReference type="NCBI Taxonomy" id="1408204"/>
    <lineage>
        <taxon>Bacteria</taxon>
        <taxon>Pseudomonadati</taxon>
        <taxon>Elusimicrobiota</taxon>
        <taxon>Endomicrobiia</taxon>
        <taxon>Endomicrobiales</taxon>
        <taxon>Endomicrobiaceae</taxon>
        <taxon>Candidatus Endomicrobiellum</taxon>
    </lineage>
</organism>
<proteinExistence type="inferred from homology"/>
<keyword evidence="9 11" id="KW-0520">NAD</keyword>
<feature type="domain" description="Cytidyltransferase-like" evidence="12">
    <location>
        <begin position="6"/>
        <end position="164"/>
    </location>
</feature>
<comment type="similarity">
    <text evidence="3 11">Belongs to the NadD family.</text>
</comment>
<comment type="caution">
    <text evidence="13">The sequence shown here is derived from an EMBL/GenBank/DDBJ whole genome shotgun (WGS) entry which is preliminary data.</text>
</comment>
<dbReference type="UniPathway" id="UPA00253">
    <property type="reaction ID" value="UER00332"/>
</dbReference>
<evidence type="ECO:0000313" key="15">
    <source>
        <dbReference type="Proteomes" id="UP000095237"/>
    </source>
</evidence>
<evidence type="ECO:0000313" key="14">
    <source>
        <dbReference type="EMBL" id="OEG69345.1"/>
    </source>
</evidence>
<reference evidence="13 15" key="1">
    <citation type="submission" date="2015-11" db="EMBL/GenBank/DDBJ databases">
        <title>Evidence for parallel genomic evolution in an endosymbiosis of termite gut flagellates.</title>
        <authorList>
            <person name="Zheng H."/>
        </authorList>
    </citation>
    <scope>NUCLEOTIDE SEQUENCE [LARGE SCALE GENOMIC DNA]</scope>
    <source>
        <strain evidence="13 15">CET450</strain>
    </source>
</reference>
<dbReference type="GO" id="GO:0005524">
    <property type="term" value="F:ATP binding"/>
    <property type="evidence" value="ECO:0007669"/>
    <property type="project" value="UniProtKB-KW"/>
</dbReference>
<evidence type="ECO:0000256" key="2">
    <source>
        <dbReference type="ARBA" id="ARBA00005019"/>
    </source>
</evidence>
<keyword evidence="4 11" id="KW-0662">Pyridine nucleotide biosynthesis</keyword>
<evidence type="ECO:0000256" key="4">
    <source>
        <dbReference type="ARBA" id="ARBA00022642"/>
    </source>
</evidence>
<dbReference type="SUPFAM" id="SSF52374">
    <property type="entry name" value="Nucleotidylyl transferase"/>
    <property type="match status" value="1"/>
</dbReference>
<gene>
    <name evidence="11" type="primary">nadD</name>
    <name evidence="14" type="ORF">ATZ36_10100</name>
    <name evidence="13" type="ORF">ATZ36_10260</name>
</gene>
<evidence type="ECO:0000313" key="13">
    <source>
        <dbReference type="EMBL" id="OEG69305.1"/>
    </source>
</evidence>
<keyword evidence="7 11" id="KW-0547">Nucleotide-binding</keyword>
<evidence type="ECO:0000256" key="5">
    <source>
        <dbReference type="ARBA" id="ARBA00022679"/>
    </source>
</evidence>
<dbReference type="GO" id="GO:0009435">
    <property type="term" value="P:NAD+ biosynthetic process"/>
    <property type="evidence" value="ECO:0007669"/>
    <property type="project" value="UniProtKB-UniRule"/>
</dbReference>
<keyword evidence="15" id="KW-1185">Reference proteome</keyword>
<dbReference type="PANTHER" id="PTHR39321:SF3">
    <property type="entry name" value="PHOSPHOPANTETHEINE ADENYLYLTRANSFERASE"/>
    <property type="match status" value="1"/>
</dbReference>
<evidence type="ECO:0000256" key="1">
    <source>
        <dbReference type="ARBA" id="ARBA00002324"/>
    </source>
</evidence>
<evidence type="ECO:0000259" key="12">
    <source>
        <dbReference type="Pfam" id="PF01467"/>
    </source>
</evidence>
<dbReference type="EMBL" id="LNVX01000755">
    <property type="protein sequence ID" value="OEG69345.1"/>
    <property type="molecule type" value="Genomic_DNA"/>
</dbReference>
<dbReference type="NCBIfam" id="TIGR00482">
    <property type="entry name" value="nicotinate (nicotinamide) nucleotide adenylyltransferase"/>
    <property type="match status" value="1"/>
</dbReference>